<dbReference type="Pfam" id="PF18911">
    <property type="entry name" value="PKD_4"/>
    <property type="match status" value="1"/>
</dbReference>
<name>A0A2P8ECX5_9BACT</name>
<proteinExistence type="predicted"/>
<dbReference type="AlphaFoldDB" id="A0A2P8ECX5"/>
<dbReference type="InterPro" id="IPR013783">
    <property type="entry name" value="Ig-like_fold"/>
</dbReference>
<accession>A0A2P8ECX5</accession>
<dbReference type="InterPro" id="IPR000601">
    <property type="entry name" value="PKD_dom"/>
</dbReference>
<organism evidence="3 4">
    <name type="scientific">Cecembia rubra</name>
    <dbReference type="NCBI Taxonomy" id="1485585"/>
    <lineage>
        <taxon>Bacteria</taxon>
        <taxon>Pseudomonadati</taxon>
        <taxon>Bacteroidota</taxon>
        <taxon>Cytophagia</taxon>
        <taxon>Cytophagales</taxon>
        <taxon>Cyclobacteriaceae</taxon>
        <taxon>Cecembia</taxon>
    </lineage>
</organism>
<feature type="domain" description="PKD" evidence="2">
    <location>
        <begin position="500"/>
        <end position="533"/>
    </location>
</feature>
<dbReference type="Proteomes" id="UP000240708">
    <property type="component" value="Unassembled WGS sequence"/>
</dbReference>
<evidence type="ECO:0000313" key="4">
    <source>
        <dbReference type="Proteomes" id="UP000240708"/>
    </source>
</evidence>
<keyword evidence="4" id="KW-1185">Reference proteome</keyword>
<dbReference type="PROSITE" id="PS50093">
    <property type="entry name" value="PKD"/>
    <property type="match status" value="1"/>
</dbReference>
<gene>
    <name evidence="3" type="ORF">CLV48_101253</name>
</gene>
<reference evidence="3 4" key="1">
    <citation type="submission" date="2018-03" db="EMBL/GenBank/DDBJ databases">
        <title>Genomic Encyclopedia of Archaeal and Bacterial Type Strains, Phase II (KMG-II): from individual species to whole genera.</title>
        <authorList>
            <person name="Goeker M."/>
        </authorList>
    </citation>
    <scope>NUCLEOTIDE SEQUENCE [LARGE SCALE GENOMIC DNA]</scope>
    <source>
        <strain evidence="3 4">DSM 28057</strain>
    </source>
</reference>
<dbReference type="PANTHER" id="PTHR46534:SF1">
    <property type="entry name" value="IGGFC-BINDING PROTEIN N-TERMINAL DOMAIN-CONTAINING PROTEIN"/>
    <property type="match status" value="1"/>
</dbReference>
<dbReference type="Gene3D" id="2.60.40.10">
    <property type="entry name" value="Immunoglobulins"/>
    <property type="match status" value="1"/>
</dbReference>
<dbReference type="InterPro" id="IPR025667">
    <property type="entry name" value="SprB_repeat"/>
</dbReference>
<dbReference type="Pfam" id="PF17517">
    <property type="entry name" value="IgGFc_binding"/>
    <property type="match status" value="1"/>
</dbReference>
<evidence type="ECO:0000256" key="1">
    <source>
        <dbReference type="SAM" id="SignalP"/>
    </source>
</evidence>
<dbReference type="OrthoDB" id="7794186at2"/>
<evidence type="ECO:0000259" key="2">
    <source>
        <dbReference type="PROSITE" id="PS50093"/>
    </source>
</evidence>
<dbReference type="InterPro" id="IPR035986">
    <property type="entry name" value="PKD_dom_sf"/>
</dbReference>
<dbReference type="InterPro" id="IPR035234">
    <property type="entry name" value="IgGFc-bd_N"/>
</dbReference>
<dbReference type="Pfam" id="PF13573">
    <property type="entry name" value="SprB"/>
    <property type="match status" value="2"/>
</dbReference>
<protein>
    <submittedName>
        <fullName evidence="3">SprB-like repeat protein</fullName>
    </submittedName>
</protein>
<dbReference type="CDD" id="cd00146">
    <property type="entry name" value="PKD"/>
    <property type="match status" value="1"/>
</dbReference>
<sequence length="1049" mass="116221">MPENFTRYFFFLFFLFLGQANNSFAQLSTVGREFWLGFMENNRVQNFNNPANSALDFGIVLITAAEPAIGVIQYGGRQVNFNLQQGEQFFYKITDQDMLHRSTGIVESKGVYVQSSGNVSVYAFNERARSADGTVVLPIPSLGKDYFVVSHFETMTAPTGLPYFPNVNDESLFLIVGVEDNTRIEVVPSAFTLNGNAANTPFYINLNAGQSYQVKAKADLTGSRVRVVGDNIDDCKNIAVFGGNKWTSVGNCGGANDHLFQQLYPTKTWGTDYLHISLAGRTSGELVKVMASENNTQVMVDGQLVGSIDAGKFLTFDFESDVVKRIQSDKPSSVTVFSKSQECNKPGSPLFQDGDPFMISYSPTQQLLRSVTFNAIQLPVVTAHYVNIIVKTTSTGTTRLDGQNIGNRFTPFPQQAEFSYARIPINQGVHSLSNPDGFIAYVYGFGDVESYGYAAGASLDNLNFEVEPLYEFDIEGDKVACLNQNAKWQIFPENEIFTYFLWDFGDGTGLKEGKEVEHIFTQKGEYEVKVIASVSQTSCDLQEEVVFKVEVTDVGGEIIGPTSVCPDVEEITYNFKSSDTFQKVDWRQVGGEVIAKDDKQGSITIRWGEANPNAAIYAIPYTTEGCPLEEIELRVIINPVIQSIIPQGQKQVCFEPEGEYEYTVSNAMNFRAYEWFVENGTFIGDSEGSKVKIKWDSPGVTGRVWYKEYSLIDESCEGESPRLEVTVNQAFIMQSPEKTDVSCYGGNDGQIFLNIEGGVLPYKFEWSHDASLNAPRAIGLKAGTYNVKVIDGFGCEILAEEVEIRQPQTLQISSIETFGTTCFGKADGRAVLSIQGGTAPYFINYQDAIFNENLIFLENLEGKQYSLKLKDSKGCFLNLEFGIDSPLPAQLEITQTRSSCPGQSNGELMVIPSLGFTPLHYRWDYDGGQGQLLSGLPKGIYQVIATDANGCEAIGTSEVRETPPVVRMPTGFKLGEDLFMGISNCDLRFNLSIFSRWGQLVYNGIEGWDGKIDGENAPMGTYSYLFQYNFLLDGEVITMEKRGVFTIIQ</sequence>
<feature type="chain" id="PRO_5015200727" evidence="1">
    <location>
        <begin position="26"/>
        <end position="1049"/>
    </location>
</feature>
<evidence type="ECO:0000313" key="3">
    <source>
        <dbReference type="EMBL" id="PSL07323.1"/>
    </source>
</evidence>
<dbReference type="EMBL" id="PYGF01000001">
    <property type="protein sequence ID" value="PSL07323.1"/>
    <property type="molecule type" value="Genomic_DNA"/>
</dbReference>
<feature type="signal peptide" evidence="1">
    <location>
        <begin position="1"/>
        <end position="25"/>
    </location>
</feature>
<keyword evidence="1" id="KW-0732">Signal</keyword>
<comment type="caution">
    <text evidence="3">The sequence shown here is derived from an EMBL/GenBank/DDBJ whole genome shotgun (WGS) entry which is preliminary data.</text>
</comment>
<dbReference type="PANTHER" id="PTHR46534">
    <property type="entry name" value="IGGFC_BINDING DOMAIN-CONTAINING PROTEIN"/>
    <property type="match status" value="1"/>
</dbReference>
<dbReference type="SUPFAM" id="SSF49299">
    <property type="entry name" value="PKD domain"/>
    <property type="match status" value="1"/>
</dbReference>